<dbReference type="SUPFAM" id="SSF57845">
    <property type="entry name" value="B-box zinc-binding domain"/>
    <property type="match status" value="1"/>
</dbReference>
<organism evidence="2 4">
    <name type="scientific">Adineta ricciae</name>
    <name type="common">Rotifer</name>
    <dbReference type="NCBI Taxonomy" id="249248"/>
    <lineage>
        <taxon>Eukaryota</taxon>
        <taxon>Metazoa</taxon>
        <taxon>Spiralia</taxon>
        <taxon>Gnathifera</taxon>
        <taxon>Rotifera</taxon>
        <taxon>Eurotatoria</taxon>
        <taxon>Bdelloidea</taxon>
        <taxon>Adinetida</taxon>
        <taxon>Adinetidae</taxon>
        <taxon>Adineta</taxon>
    </lineage>
</organism>
<dbReference type="SUPFAM" id="SSF49265">
    <property type="entry name" value="Fibronectin type III"/>
    <property type="match status" value="1"/>
</dbReference>
<dbReference type="Proteomes" id="UP000663852">
    <property type="component" value="Unassembled WGS sequence"/>
</dbReference>
<dbReference type="SUPFAM" id="SSF49785">
    <property type="entry name" value="Galactose-binding domain-like"/>
    <property type="match status" value="1"/>
</dbReference>
<dbReference type="CDD" id="cd00063">
    <property type="entry name" value="FN3"/>
    <property type="match status" value="1"/>
</dbReference>
<evidence type="ECO:0000313" key="2">
    <source>
        <dbReference type="EMBL" id="CAF1263983.1"/>
    </source>
</evidence>
<dbReference type="PANTHER" id="PTHR25462">
    <property type="entry name" value="BONUS, ISOFORM C-RELATED"/>
    <property type="match status" value="1"/>
</dbReference>
<dbReference type="Gene3D" id="3.30.160.60">
    <property type="entry name" value="Classic Zinc Finger"/>
    <property type="match status" value="1"/>
</dbReference>
<dbReference type="Gene3D" id="2.60.40.10">
    <property type="entry name" value="Immunoglobulins"/>
    <property type="match status" value="1"/>
</dbReference>
<evidence type="ECO:0000313" key="3">
    <source>
        <dbReference type="EMBL" id="CAF1265123.1"/>
    </source>
</evidence>
<gene>
    <name evidence="3" type="ORF">EDS130_LOCUS28723</name>
    <name evidence="2" type="ORF">XAT740_LOCUS26932</name>
</gene>
<dbReference type="OrthoDB" id="10001367at2759"/>
<accession>A0A815B0I1</accession>
<name>A0A815B0I1_ADIRI</name>
<evidence type="ECO:0000256" key="1">
    <source>
        <dbReference type="SAM" id="Coils"/>
    </source>
</evidence>
<dbReference type="Proteomes" id="UP000663828">
    <property type="component" value="Unassembled WGS sequence"/>
</dbReference>
<dbReference type="InterPro" id="IPR047153">
    <property type="entry name" value="TRIM45/56/19-like"/>
</dbReference>
<dbReference type="InterPro" id="IPR003961">
    <property type="entry name" value="FN3_dom"/>
</dbReference>
<protein>
    <submittedName>
        <fullName evidence="2">Uncharacterized protein</fullName>
    </submittedName>
</protein>
<dbReference type="AlphaFoldDB" id="A0A815B0I1"/>
<dbReference type="InterPro" id="IPR008979">
    <property type="entry name" value="Galactose-bd-like_sf"/>
</dbReference>
<proteinExistence type="predicted"/>
<reference evidence="2" key="1">
    <citation type="submission" date="2021-02" db="EMBL/GenBank/DDBJ databases">
        <authorList>
            <person name="Nowell W R."/>
        </authorList>
    </citation>
    <scope>NUCLEOTIDE SEQUENCE</scope>
</reference>
<dbReference type="InterPro" id="IPR013783">
    <property type="entry name" value="Ig-like_fold"/>
</dbReference>
<dbReference type="Gene3D" id="2.60.120.260">
    <property type="entry name" value="Galactose-binding domain-like"/>
    <property type="match status" value="1"/>
</dbReference>
<keyword evidence="4" id="KW-1185">Reference proteome</keyword>
<dbReference type="PANTHER" id="PTHR25462:SF296">
    <property type="entry name" value="MEIOTIC P26, ISOFORM F"/>
    <property type="match status" value="1"/>
</dbReference>
<feature type="coiled-coil region" evidence="1">
    <location>
        <begin position="111"/>
        <end position="145"/>
    </location>
</feature>
<sequence>MASTKRHNEICDECDVDATWYCVQDNANYCDEHNTIAHTLKSQKSHQIVPIHKKHHHINENHHSKPMDCKVHHMPLCLYCLTCQDVCCVACLSVDIHKQHSDQVKSVVDLIKEEKDLLNKHLKRIQKLKIAFADEQDQLEQALRNVHISETEGEAKIDREFDQIQAYLQIRRQILKKQLERKSKTSREKICSRQDELSSINSNINRCFQEGQQLNASMNVTQSIHLIEQMKRIEKENVEFCNQAQLGNSLAFHISNQAILKTIDTLGFIGSLPTVKFRREKCKAHVHHLDIEWEEFDDDDNSVITDYVLQVGQDDNDFQEVYRGLDTKYRLLRLQSDTLYSLRLFVNSNGEMQTPTILEMRTLKIVCKKDLNDWTLSMSSTYELLNAENTRESLLDDDFTTGAATDYGTSWIKASFSYPVLVNGVTIAPLHKDINTWDPRHGNSGSVQYSNDSMNWTTIGTIEYVPNEKQKLDVGGITASYWRLFHSNYLGTSCLIFE</sequence>
<dbReference type="EMBL" id="CAJNOJ010000189">
    <property type="protein sequence ID" value="CAF1265123.1"/>
    <property type="molecule type" value="Genomic_DNA"/>
</dbReference>
<dbReference type="InterPro" id="IPR036116">
    <property type="entry name" value="FN3_sf"/>
</dbReference>
<dbReference type="EMBL" id="CAJNOR010002217">
    <property type="protein sequence ID" value="CAF1263983.1"/>
    <property type="molecule type" value="Genomic_DNA"/>
</dbReference>
<keyword evidence="1" id="KW-0175">Coiled coil</keyword>
<dbReference type="CDD" id="cd19756">
    <property type="entry name" value="Bbox2"/>
    <property type="match status" value="1"/>
</dbReference>
<dbReference type="CDD" id="cd19757">
    <property type="entry name" value="Bbox1"/>
    <property type="match status" value="1"/>
</dbReference>
<comment type="caution">
    <text evidence="2">The sequence shown here is derived from an EMBL/GenBank/DDBJ whole genome shotgun (WGS) entry which is preliminary data.</text>
</comment>
<evidence type="ECO:0000313" key="4">
    <source>
        <dbReference type="Proteomes" id="UP000663828"/>
    </source>
</evidence>
<dbReference type="GO" id="GO:0061630">
    <property type="term" value="F:ubiquitin protein ligase activity"/>
    <property type="evidence" value="ECO:0007669"/>
    <property type="project" value="TreeGrafter"/>
</dbReference>